<evidence type="ECO:0000256" key="2">
    <source>
        <dbReference type="ARBA" id="ARBA00022617"/>
    </source>
</evidence>
<comment type="pathway">
    <text evidence="9">Porphyrin-containing compound metabolism; protoheme biosynthesis.</text>
</comment>
<evidence type="ECO:0000313" key="11">
    <source>
        <dbReference type="EMBL" id="MCH6469568.1"/>
    </source>
</evidence>
<dbReference type="EC" id="1.3.98.5" evidence="8 9"/>
<dbReference type="Proteomes" id="UP001202922">
    <property type="component" value="Unassembled WGS sequence"/>
</dbReference>
<dbReference type="PANTHER" id="PTHR36843:SF1">
    <property type="entry name" value="COPROHEME DECARBOXYLASE"/>
    <property type="match status" value="1"/>
</dbReference>
<name>A0ABS9TYW8_9MICC</name>
<dbReference type="SUPFAM" id="SSF54909">
    <property type="entry name" value="Dimeric alpha+beta barrel"/>
    <property type="match status" value="1"/>
</dbReference>
<dbReference type="NCBIfam" id="NF042928">
    <property type="entry name" value="HemQ_actino"/>
    <property type="match status" value="1"/>
</dbReference>
<evidence type="ECO:0000256" key="8">
    <source>
        <dbReference type="ARBA" id="ARBA00050019"/>
    </source>
</evidence>
<evidence type="ECO:0000256" key="6">
    <source>
        <dbReference type="ARBA" id="ARBA00030236"/>
    </source>
</evidence>
<evidence type="ECO:0000313" key="12">
    <source>
        <dbReference type="Proteomes" id="UP001202922"/>
    </source>
</evidence>
<dbReference type="HAMAP" id="MF_02244">
    <property type="entry name" value="Coproheme_decarbox_2"/>
    <property type="match status" value="1"/>
</dbReference>
<evidence type="ECO:0000256" key="10">
    <source>
        <dbReference type="SAM" id="MobiDB-lite"/>
    </source>
</evidence>
<comment type="catalytic activity">
    <reaction evidence="7">
        <text>Fe-coproporphyrin III + 2 H2O2 + 2 H(+) = heme b + 2 CO2 + 4 H2O</text>
        <dbReference type="Rhea" id="RHEA:56516"/>
        <dbReference type="ChEBI" id="CHEBI:15377"/>
        <dbReference type="ChEBI" id="CHEBI:15378"/>
        <dbReference type="ChEBI" id="CHEBI:16240"/>
        <dbReference type="ChEBI" id="CHEBI:16526"/>
        <dbReference type="ChEBI" id="CHEBI:60344"/>
        <dbReference type="ChEBI" id="CHEBI:68438"/>
        <dbReference type="EC" id="1.3.98.5"/>
    </reaction>
    <physiologicalReaction direction="left-to-right" evidence="7">
        <dbReference type="Rhea" id="RHEA:56517"/>
    </physiologicalReaction>
</comment>
<dbReference type="InterPro" id="IPR010644">
    <property type="entry name" value="ChdC/CLD"/>
</dbReference>
<dbReference type="InterPro" id="IPR011008">
    <property type="entry name" value="Dimeric_a/b-barrel"/>
</dbReference>
<feature type="region of interest" description="Disordered" evidence="10">
    <location>
        <begin position="1"/>
        <end position="20"/>
    </location>
</feature>
<evidence type="ECO:0000256" key="4">
    <source>
        <dbReference type="ARBA" id="ARBA00023004"/>
    </source>
</evidence>
<protein>
    <recommendedName>
        <fullName evidence="1 9">Coproheme decarboxylase</fullName>
        <ecNumber evidence="8 9">1.3.98.5</ecNumber>
    </recommendedName>
    <alternativeName>
        <fullName evidence="5 9">Coproheme III oxidative decarboxylase</fullName>
    </alternativeName>
    <alternativeName>
        <fullName evidence="6 9">Hydrogen peroxide-dependent heme synthase</fullName>
    </alternativeName>
</protein>
<evidence type="ECO:0000256" key="1">
    <source>
        <dbReference type="ARBA" id="ARBA00014413"/>
    </source>
</evidence>
<dbReference type="EMBL" id="JAKZBV010000001">
    <property type="protein sequence ID" value="MCH6469568.1"/>
    <property type="molecule type" value="Genomic_DNA"/>
</dbReference>
<organism evidence="11 12">
    <name type="scientific">Sinomonas terrae</name>
    <dbReference type="NCBI Taxonomy" id="2908838"/>
    <lineage>
        <taxon>Bacteria</taxon>
        <taxon>Bacillati</taxon>
        <taxon>Actinomycetota</taxon>
        <taxon>Actinomycetes</taxon>
        <taxon>Micrococcales</taxon>
        <taxon>Micrococcaceae</taxon>
        <taxon>Sinomonas</taxon>
    </lineage>
</organism>
<keyword evidence="9" id="KW-0560">Oxidoreductase</keyword>
<keyword evidence="3 9" id="KW-0479">Metal-binding</keyword>
<keyword evidence="9" id="KW-0350">Heme biosynthesis</keyword>
<comment type="caution">
    <text evidence="11">The sequence shown here is derived from an EMBL/GenBank/DDBJ whole genome shotgun (WGS) entry which is preliminary data.</text>
</comment>
<comment type="cofactor">
    <cofactor evidence="9">
        <name>Fe-coproporphyrin III</name>
        <dbReference type="ChEBI" id="CHEBI:68438"/>
    </cofactor>
    <text evidence="9">Fe-coproporphyrin III acts as both substrate and redox cofactor.</text>
</comment>
<feature type="active site" evidence="9">
    <location>
        <position position="144"/>
    </location>
</feature>
<reference evidence="11 12" key="1">
    <citation type="submission" date="2022-03" db="EMBL/GenBank/DDBJ databases">
        <title>Sinomonas sp. isolated from a soil.</title>
        <authorList>
            <person name="Han J."/>
            <person name="Kim D.-U."/>
        </authorList>
    </citation>
    <scope>NUCLEOTIDE SEQUENCE [LARGE SCALE GENOMIC DNA]</scope>
    <source>
        <strain evidence="11 12">5-5</strain>
    </source>
</reference>
<dbReference type="Gene3D" id="3.30.70.1030">
    <property type="entry name" value="Apc35880, domain 1"/>
    <property type="match status" value="2"/>
</dbReference>
<comment type="catalytic activity">
    <reaction evidence="9">
        <text>harderoheme III + H2O2 + H(+) = heme b + CO2 + 2 H2O</text>
        <dbReference type="Rhea" id="RHEA:57944"/>
        <dbReference type="ChEBI" id="CHEBI:15377"/>
        <dbReference type="ChEBI" id="CHEBI:15378"/>
        <dbReference type="ChEBI" id="CHEBI:16240"/>
        <dbReference type="ChEBI" id="CHEBI:16526"/>
        <dbReference type="ChEBI" id="CHEBI:60344"/>
        <dbReference type="ChEBI" id="CHEBI:142463"/>
    </reaction>
</comment>
<evidence type="ECO:0000256" key="5">
    <source>
        <dbReference type="ARBA" id="ARBA00029882"/>
    </source>
</evidence>
<dbReference type="RefSeq" id="WP_241052901.1">
    <property type="nucleotide sequence ID" value="NZ_JAKZBV010000001.1"/>
</dbReference>
<proteinExistence type="inferred from homology"/>
<keyword evidence="12" id="KW-1185">Reference proteome</keyword>
<dbReference type="Pfam" id="PF06778">
    <property type="entry name" value="Chlor_dismutase"/>
    <property type="match status" value="1"/>
</dbReference>
<feature type="binding site" description="axial binding residue" evidence="9">
    <location>
        <position position="167"/>
    </location>
    <ligand>
        <name>Fe-coproporphyrin III</name>
        <dbReference type="ChEBI" id="CHEBI:68438"/>
    </ligand>
    <ligandPart>
        <name>Fe</name>
        <dbReference type="ChEBI" id="CHEBI:18248"/>
    </ligandPart>
</feature>
<sequence>MSHTFDESVTKTLPEGGPNAEAPEQQFFTLWAVFGRVSGSAAPAASAVSDFEALVARLGEKGVTVRGLYDVSGMRAGADIMVWVHGAKPEDLQQAVRDIRRSELFAGTEQTWNAMGVHREAEFAKSHTPAFSRGVEPSTWLTVYPFVRSYEWYLLPADERSRMLRDHGMLGRDFPQVISNTVSAFALGDWEWILALEAPELVDLVDMMRHLRYTDARNHVREEVPFHTGRRISAAEVAEVLA</sequence>
<comment type="catalytic activity">
    <reaction evidence="9">
        <text>Fe-coproporphyrin III + H2O2 + H(+) = harderoheme III + CO2 + 2 H2O</text>
        <dbReference type="Rhea" id="RHEA:57940"/>
        <dbReference type="ChEBI" id="CHEBI:15377"/>
        <dbReference type="ChEBI" id="CHEBI:15378"/>
        <dbReference type="ChEBI" id="CHEBI:16240"/>
        <dbReference type="ChEBI" id="CHEBI:16526"/>
        <dbReference type="ChEBI" id="CHEBI:68438"/>
        <dbReference type="ChEBI" id="CHEBI:142463"/>
    </reaction>
</comment>
<comment type="function">
    <text evidence="9">Involved in coproporphyrin-dependent heme b biosynthesis. Catalyzes the decarboxylation of Fe-coproporphyrin III (coproheme) to heme b (protoheme IX), the last step of the pathway. The reaction occurs in a stepwise manner with a three-propionate intermediate.</text>
</comment>
<keyword evidence="2 9" id="KW-0349">Heme</keyword>
<gene>
    <name evidence="9" type="primary">chdC</name>
    <name evidence="11" type="ORF">L0M17_06090</name>
</gene>
<dbReference type="PANTHER" id="PTHR36843">
    <property type="entry name" value="HEME-DEPENDENT PEROXIDASE YWFI-RELATED"/>
    <property type="match status" value="1"/>
</dbReference>
<evidence type="ECO:0000256" key="9">
    <source>
        <dbReference type="HAMAP-Rule" id="MF_02244"/>
    </source>
</evidence>
<keyword evidence="4 9" id="KW-0408">Iron</keyword>
<evidence type="ECO:0000256" key="7">
    <source>
        <dbReference type="ARBA" id="ARBA00049896"/>
    </source>
</evidence>
<comment type="similarity">
    <text evidence="9">Belongs to the ChdC family. Type 2 subfamily.</text>
</comment>
<evidence type="ECO:0000256" key="3">
    <source>
        <dbReference type="ARBA" id="ARBA00022723"/>
    </source>
</evidence>
<accession>A0ABS9TYW8</accession>